<dbReference type="Proteomes" id="UP000784294">
    <property type="component" value="Unassembled WGS sequence"/>
</dbReference>
<dbReference type="EMBL" id="CAAALY010107320">
    <property type="protein sequence ID" value="VEL29889.1"/>
    <property type="molecule type" value="Genomic_DNA"/>
</dbReference>
<comment type="caution">
    <text evidence="2">The sequence shown here is derived from an EMBL/GenBank/DDBJ whole genome shotgun (WGS) entry which is preliminary data.</text>
</comment>
<evidence type="ECO:0000256" key="1">
    <source>
        <dbReference type="SAM" id="Coils"/>
    </source>
</evidence>
<keyword evidence="1" id="KW-0175">Coiled coil</keyword>
<feature type="coiled-coil region" evidence="1">
    <location>
        <begin position="25"/>
        <end position="70"/>
    </location>
</feature>
<keyword evidence="3" id="KW-1185">Reference proteome</keyword>
<protein>
    <submittedName>
        <fullName evidence="2">Uncharacterized protein</fullName>
    </submittedName>
</protein>
<gene>
    <name evidence="2" type="ORF">PXEA_LOCUS23329</name>
</gene>
<evidence type="ECO:0000313" key="2">
    <source>
        <dbReference type="EMBL" id="VEL29889.1"/>
    </source>
</evidence>
<proteinExistence type="predicted"/>
<evidence type="ECO:0000313" key="3">
    <source>
        <dbReference type="Proteomes" id="UP000784294"/>
    </source>
</evidence>
<name>A0A448X773_9PLAT</name>
<reference evidence="2" key="1">
    <citation type="submission" date="2018-11" db="EMBL/GenBank/DDBJ databases">
        <authorList>
            <consortium name="Pathogen Informatics"/>
        </authorList>
    </citation>
    <scope>NUCLEOTIDE SEQUENCE</scope>
</reference>
<sequence>MAEAAFHEKLISLRVEHEASLAQLMARKNSEAEAWQQTAETKRAEMAASVDRLEQQLAVASAAAEQAKKQANDKVCQFYLNYFAISLIMGCCLVRKSCDHLITR</sequence>
<dbReference type="AlphaFoldDB" id="A0A448X773"/>
<accession>A0A448X773</accession>
<organism evidence="2 3">
    <name type="scientific">Protopolystoma xenopodis</name>
    <dbReference type="NCBI Taxonomy" id="117903"/>
    <lineage>
        <taxon>Eukaryota</taxon>
        <taxon>Metazoa</taxon>
        <taxon>Spiralia</taxon>
        <taxon>Lophotrochozoa</taxon>
        <taxon>Platyhelminthes</taxon>
        <taxon>Monogenea</taxon>
        <taxon>Polyopisthocotylea</taxon>
        <taxon>Polystomatidea</taxon>
        <taxon>Polystomatidae</taxon>
        <taxon>Protopolystoma</taxon>
    </lineage>
</organism>